<feature type="region of interest" description="Disordered" evidence="1">
    <location>
        <begin position="210"/>
        <end position="249"/>
    </location>
</feature>
<evidence type="ECO:0000313" key="3">
    <source>
        <dbReference type="Proteomes" id="UP001321760"/>
    </source>
</evidence>
<evidence type="ECO:0000313" key="2">
    <source>
        <dbReference type="EMBL" id="KAK4444053.1"/>
    </source>
</evidence>
<comment type="caution">
    <text evidence="2">The sequence shown here is derived from an EMBL/GenBank/DDBJ whole genome shotgun (WGS) entry which is preliminary data.</text>
</comment>
<keyword evidence="3" id="KW-1185">Reference proteome</keyword>
<reference evidence="2" key="2">
    <citation type="submission" date="2023-05" db="EMBL/GenBank/DDBJ databases">
        <authorList>
            <consortium name="Lawrence Berkeley National Laboratory"/>
            <person name="Steindorff A."/>
            <person name="Hensen N."/>
            <person name="Bonometti L."/>
            <person name="Westerberg I."/>
            <person name="Brannstrom I.O."/>
            <person name="Guillou S."/>
            <person name="Cros-Aarteil S."/>
            <person name="Calhoun S."/>
            <person name="Haridas S."/>
            <person name="Kuo A."/>
            <person name="Mondo S."/>
            <person name="Pangilinan J."/>
            <person name="Riley R."/>
            <person name="Labutti K."/>
            <person name="Andreopoulos B."/>
            <person name="Lipzen A."/>
            <person name="Chen C."/>
            <person name="Yanf M."/>
            <person name="Daum C."/>
            <person name="Ng V."/>
            <person name="Clum A."/>
            <person name="Ohm R."/>
            <person name="Martin F."/>
            <person name="Silar P."/>
            <person name="Natvig D."/>
            <person name="Lalanne C."/>
            <person name="Gautier V."/>
            <person name="Ament-Velasquez S.L."/>
            <person name="Kruys A."/>
            <person name="Hutchinson M.I."/>
            <person name="Powell A.J."/>
            <person name="Barry K."/>
            <person name="Miller A.N."/>
            <person name="Grigoriev I.V."/>
            <person name="Debuchy R."/>
            <person name="Gladieux P."/>
            <person name="Thoren M.H."/>
            <person name="Johannesson H."/>
        </authorList>
    </citation>
    <scope>NUCLEOTIDE SEQUENCE</scope>
    <source>
        <strain evidence="2">PSN243</strain>
    </source>
</reference>
<gene>
    <name evidence="2" type="ORF">QBC34DRAFT_196631</name>
</gene>
<accession>A0AAV9G6M5</accession>
<reference evidence="2" key="1">
    <citation type="journal article" date="2023" name="Mol. Phylogenet. Evol.">
        <title>Genome-scale phylogeny and comparative genomics of the fungal order Sordariales.</title>
        <authorList>
            <person name="Hensen N."/>
            <person name="Bonometti L."/>
            <person name="Westerberg I."/>
            <person name="Brannstrom I.O."/>
            <person name="Guillou S."/>
            <person name="Cros-Aarteil S."/>
            <person name="Calhoun S."/>
            <person name="Haridas S."/>
            <person name="Kuo A."/>
            <person name="Mondo S."/>
            <person name="Pangilinan J."/>
            <person name="Riley R."/>
            <person name="LaButti K."/>
            <person name="Andreopoulos B."/>
            <person name="Lipzen A."/>
            <person name="Chen C."/>
            <person name="Yan M."/>
            <person name="Daum C."/>
            <person name="Ng V."/>
            <person name="Clum A."/>
            <person name="Steindorff A."/>
            <person name="Ohm R.A."/>
            <person name="Martin F."/>
            <person name="Silar P."/>
            <person name="Natvig D.O."/>
            <person name="Lalanne C."/>
            <person name="Gautier V."/>
            <person name="Ament-Velasquez S.L."/>
            <person name="Kruys A."/>
            <person name="Hutchinson M.I."/>
            <person name="Powell A.J."/>
            <person name="Barry K."/>
            <person name="Miller A.N."/>
            <person name="Grigoriev I.V."/>
            <person name="Debuchy R."/>
            <person name="Gladieux P."/>
            <person name="Hiltunen Thoren M."/>
            <person name="Johannesson H."/>
        </authorList>
    </citation>
    <scope>NUCLEOTIDE SEQUENCE</scope>
    <source>
        <strain evidence="2">PSN243</strain>
    </source>
</reference>
<dbReference type="EMBL" id="MU865983">
    <property type="protein sequence ID" value="KAK4444053.1"/>
    <property type="molecule type" value="Genomic_DNA"/>
</dbReference>
<organism evidence="2 3">
    <name type="scientific">Podospora aff. communis PSN243</name>
    <dbReference type="NCBI Taxonomy" id="3040156"/>
    <lineage>
        <taxon>Eukaryota</taxon>
        <taxon>Fungi</taxon>
        <taxon>Dikarya</taxon>
        <taxon>Ascomycota</taxon>
        <taxon>Pezizomycotina</taxon>
        <taxon>Sordariomycetes</taxon>
        <taxon>Sordariomycetidae</taxon>
        <taxon>Sordariales</taxon>
        <taxon>Podosporaceae</taxon>
        <taxon>Podospora</taxon>
    </lineage>
</organism>
<name>A0AAV9G6M5_9PEZI</name>
<evidence type="ECO:0000256" key="1">
    <source>
        <dbReference type="SAM" id="MobiDB-lite"/>
    </source>
</evidence>
<feature type="compositionally biased region" description="Low complexity" evidence="1">
    <location>
        <begin position="236"/>
        <end position="249"/>
    </location>
</feature>
<proteinExistence type="predicted"/>
<protein>
    <submittedName>
        <fullName evidence="2">Uncharacterized protein</fullName>
    </submittedName>
</protein>
<dbReference type="Proteomes" id="UP001321760">
    <property type="component" value="Unassembled WGS sequence"/>
</dbReference>
<dbReference type="AlphaFoldDB" id="A0AAV9G6M5"/>
<sequence length="249" mass="27492">MRRGCDGMSHICLAYVVEGVSWICQTGGGLAVDEWRFLVIKFALMRRAAGRIVAWIGLTEAVSVRPRRSLPVPERGSGGGGTIYSSFAIYPEQIAKKTSSTCQVLICGAQSTTKCDCDSDRRNKLRRQQRGFTIVAHDSSRFHILTSVGAPLRGDGRTRTRRASRAQHNGLAIEGPASRCQGKRTAQPWAQSMFLDKSCQSASAPEMEFIQAHSQQRHRIPRRSQDRPVTQATYLHPHSGPSSTTSPKR</sequence>